<dbReference type="InterPro" id="IPR001005">
    <property type="entry name" value="SANT/Myb"/>
</dbReference>
<feature type="region of interest" description="Disordered" evidence="3">
    <location>
        <begin position="363"/>
        <end position="389"/>
    </location>
</feature>
<feature type="domain" description="HTH myb-type" evidence="5">
    <location>
        <begin position="844"/>
        <end position="892"/>
    </location>
</feature>
<comment type="subcellular location">
    <subcellularLocation>
        <location evidence="1">Nucleus</location>
    </subcellularLocation>
</comment>
<dbReference type="Pfam" id="PF00249">
    <property type="entry name" value="Myb_DNA-binding"/>
    <property type="match status" value="2"/>
</dbReference>
<evidence type="ECO:0000256" key="2">
    <source>
        <dbReference type="ARBA" id="ARBA00023242"/>
    </source>
</evidence>
<feature type="domain" description="SANT" evidence="4">
    <location>
        <begin position="655"/>
        <end position="706"/>
    </location>
</feature>
<dbReference type="GO" id="GO:0005634">
    <property type="term" value="C:nucleus"/>
    <property type="evidence" value="ECO:0007669"/>
    <property type="project" value="UniProtKB-SubCell"/>
</dbReference>
<keyword evidence="6" id="KW-0238">DNA-binding</keyword>
<dbReference type="OrthoDB" id="10258692at2759"/>
<evidence type="ECO:0000259" key="5">
    <source>
        <dbReference type="PROSITE" id="PS51294"/>
    </source>
</evidence>
<feature type="region of interest" description="Disordered" evidence="3">
    <location>
        <begin position="1185"/>
        <end position="1241"/>
    </location>
</feature>
<dbReference type="PANTHER" id="PTHR47340">
    <property type="entry name" value="DUPLICATED HOMEODOMAIN-LIKE SUPERFAMILY PROTEIN"/>
    <property type="match status" value="1"/>
</dbReference>
<feature type="compositionally biased region" description="Polar residues" evidence="3">
    <location>
        <begin position="1430"/>
        <end position="1441"/>
    </location>
</feature>
<name>A0A2U1QDC0_ARTAN</name>
<protein>
    <submittedName>
        <fullName evidence="6">Homeodomain-like protein</fullName>
    </submittedName>
</protein>
<feature type="compositionally biased region" description="Polar residues" evidence="3">
    <location>
        <begin position="216"/>
        <end position="225"/>
    </location>
</feature>
<feature type="region of interest" description="Disordered" evidence="3">
    <location>
        <begin position="901"/>
        <end position="958"/>
    </location>
</feature>
<feature type="compositionally biased region" description="Polar residues" evidence="3">
    <location>
        <begin position="1209"/>
        <end position="1219"/>
    </location>
</feature>
<dbReference type="PROSITE" id="PS51294">
    <property type="entry name" value="HTH_MYB"/>
    <property type="match status" value="1"/>
</dbReference>
<accession>A0A2U1QDC0</accession>
<gene>
    <name evidence="6" type="ORF">CTI12_AA029550</name>
</gene>
<dbReference type="Proteomes" id="UP000245207">
    <property type="component" value="Unassembled WGS sequence"/>
</dbReference>
<feature type="compositionally biased region" description="Basic and acidic residues" evidence="3">
    <location>
        <begin position="1185"/>
        <end position="1196"/>
    </location>
</feature>
<dbReference type="SMART" id="SM00717">
    <property type="entry name" value="SANT"/>
    <property type="match status" value="2"/>
</dbReference>
<evidence type="ECO:0000256" key="3">
    <source>
        <dbReference type="SAM" id="MobiDB-lite"/>
    </source>
</evidence>
<dbReference type="PANTHER" id="PTHR47340:SF1">
    <property type="entry name" value="DUPLICATED HOMEODOMAIN-LIKE SUPERFAMILY PROTEIN"/>
    <property type="match status" value="1"/>
</dbReference>
<dbReference type="CDD" id="cd00167">
    <property type="entry name" value="SANT"/>
    <property type="match status" value="1"/>
</dbReference>
<dbReference type="InterPro" id="IPR009057">
    <property type="entry name" value="Homeodomain-like_sf"/>
</dbReference>
<feature type="compositionally biased region" description="Basic and acidic residues" evidence="3">
    <location>
        <begin position="185"/>
        <end position="202"/>
    </location>
</feature>
<proteinExistence type="predicted"/>
<dbReference type="STRING" id="35608.A0A2U1QDC0"/>
<feature type="region of interest" description="Disordered" evidence="3">
    <location>
        <begin position="1422"/>
        <end position="1441"/>
    </location>
</feature>
<dbReference type="EMBL" id="PKPP01000206">
    <property type="protein sequence ID" value="PWA95990.1"/>
    <property type="molecule type" value="Genomic_DNA"/>
</dbReference>
<reference evidence="6 7" key="1">
    <citation type="journal article" date="2018" name="Mol. Plant">
        <title>The genome of Artemisia annua provides insight into the evolution of Asteraceae family and artemisinin biosynthesis.</title>
        <authorList>
            <person name="Shen Q."/>
            <person name="Zhang L."/>
            <person name="Liao Z."/>
            <person name="Wang S."/>
            <person name="Yan T."/>
            <person name="Shi P."/>
            <person name="Liu M."/>
            <person name="Fu X."/>
            <person name="Pan Q."/>
            <person name="Wang Y."/>
            <person name="Lv Z."/>
            <person name="Lu X."/>
            <person name="Zhang F."/>
            <person name="Jiang W."/>
            <person name="Ma Y."/>
            <person name="Chen M."/>
            <person name="Hao X."/>
            <person name="Li L."/>
            <person name="Tang Y."/>
            <person name="Lv G."/>
            <person name="Zhou Y."/>
            <person name="Sun X."/>
            <person name="Brodelius P.E."/>
            <person name="Rose J.K.C."/>
            <person name="Tang K."/>
        </authorList>
    </citation>
    <scope>NUCLEOTIDE SEQUENCE [LARGE SCALE GENOMIC DNA]</scope>
    <source>
        <strain evidence="7">cv. Huhao1</strain>
        <tissue evidence="6">Leaf</tissue>
    </source>
</reference>
<dbReference type="InterPro" id="IPR017884">
    <property type="entry name" value="SANT_dom"/>
</dbReference>
<feature type="compositionally biased region" description="Basic and acidic residues" evidence="3">
    <location>
        <begin position="1"/>
        <end position="11"/>
    </location>
</feature>
<keyword evidence="2" id="KW-0539">Nucleus</keyword>
<feature type="region of interest" description="Disordered" evidence="3">
    <location>
        <begin position="183"/>
        <end position="225"/>
    </location>
</feature>
<feature type="compositionally biased region" description="Polar residues" evidence="3">
    <location>
        <begin position="60"/>
        <end position="71"/>
    </location>
</feature>
<feature type="compositionally biased region" description="Low complexity" evidence="3">
    <location>
        <begin position="205"/>
        <end position="215"/>
    </location>
</feature>
<evidence type="ECO:0000313" key="7">
    <source>
        <dbReference type="Proteomes" id="UP000245207"/>
    </source>
</evidence>
<dbReference type="SUPFAM" id="SSF46689">
    <property type="entry name" value="Homeodomain-like"/>
    <property type="match status" value="2"/>
</dbReference>
<dbReference type="Gene3D" id="1.10.10.60">
    <property type="entry name" value="Homeodomain-like"/>
    <property type="match status" value="1"/>
</dbReference>
<dbReference type="PROSITE" id="PS51293">
    <property type="entry name" value="SANT"/>
    <property type="match status" value="2"/>
</dbReference>
<evidence type="ECO:0000259" key="4">
    <source>
        <dbReference type="PROSITE" id="PS51293"/>
    </source>
</evidence>
<feature type="compositionally biased region" description="Basic and acidic residues" evidence="3">
    <location>
        <begin position="930"/>
        <end position="946"/>
    </location>
</feature>
<keyword evidence="7" id="KW-1185">Reference proteome</keyword>
<dbReference type="InterPro" id="IPR017930">
    <property type="entry name" value="Myb_dom"/>
</dbReference>
<feature type="domain" description="SANT" evidence="4">
    <location>
        <begin position="841"/>
        <end position="884"/>
    </location>
</feature>
<feature type="compositionally biased region" description="Polar residues" evidence="3">
    <location>
        <begin position="368"/>
        <end position="384"/>
    </location>
</feature>
<evidence type="ECO:0000256" key="1">
    <source>
        <dbReference type="ARBA" id="ARBA00004123"/>
    </source>
</evidence>
<sequence length="1441" mass="155965">MPPEIDRKELKPSLSESDVSVGWKDMPLTPSSCRWPSGGAGSRPFSGHGKGVGEERKTWETTASPNGNSQPHVDFVNSWEQLNSGGGEKRPLEKGNSLGSSGLDWKPVKWIRSGSLSSRGSGFSHSNSFDNKMDGQLGVGVGVGVGGGSFLQPPVGEAAACVTPNTPDDASSRKKARLGWGEGLAKYEKKKVDPDDVADKEAGVSSSEPLLPSPSNVSAKSPSLTGFSECASPTTPCSFACSSSPGVDEKASVKAAAIDNDVYNPSVSSCHLSDNHKEEPTFNLENLELTEPANLSSALNELLRSDDTSASTSGFVRSTAMDKLHVWKADISRTLEITESEIDSLENELKSLIPDVKGSCPSPAATCSLPTESSGKNKNENSGPTEKADDCVEVLEEHNRVEDLDRESPGTATSKFVESVVLCNSSMNSETVEPRDSSVNLDIIPEKAECSQDHGGDNMLGVATGSSYTVSVVTVRFVESRELNDYLSASNKDTAKSTSDELSKLLPTTSHCTRICRDTNVSVLKKNFAMRKRFLKFKERVITFKFRAFQHSWKEDLRLLALKKCGSKSHKKLEHTDHQKRHSRLTYPDGSFSMVSTTEIVEYMNKLLPDSQVRTYRNELKMPSLILDNRERMSSRFISDNGLVEDPIGIEKEKSVVNAWSAEEKEIFLNKYSLFGKNFKKISSFLQRRSIADCVEFYYKNHKSDLFQKIKKKSKFAKGSSSTTTNTYLVTSGKRLSQATSLDMLGAASAMVANVGTSSGDGDRLNDFANLCNEQETAAADVLAGICGSISPEALGSCITSSVDNGDNRHQVRTCQKLGGYLLKNVGEDDSCSDDSCGEEMESCNWTDEEKSNFIKGLKLYGKNFSMVSQCVRTKTSNQCKVYYSKARNLLGLDVNKFEPGSEGTTGANHGGGSDDHEGTCMVDSGSVISHDKSSLDCKMEPHSSEFGEEQSESDVNVVNKEPEHLVSDSKSEDELVGERGLNGNLEGAADSEATEAANLEISPQNTCSDSASGAKVEESEHQLANGISCNGNAIEDLNSTSCYSRGRSLDLTLDRGNGMDLNASLENISTQEPVNGLVASNLFPQDPTVIPKRRTVSQDDVSSRLSFRKSSQRCSSTDGYHLHLPKHSLLDCAESSQMLRGCTVTASNNKGINGSSSYSKTQCNFKLDESLLMPTGDSLQICNERRRSSSSDVEKPSGNGDVKLFGQILTNTSSNKLQPQPVLKANGSAQESEKPNGVKSYNLKFDHHRKLASLDLTRRNEYASGVENNLQMSSHGFWDGNRIQTGFPSLPDSAVLLAKYPAAFTPFSAASKLDQDQQLHSSLKRGNNLNVVSGFQPRKLSSNNGVANYNVFGSKEVLQPFTVDKKLLPGMPRSKELEVMSGVQQGIGIMGMNVNVVGGACNGVSDPVAAIRMHYAKTQQFTNGGGESWRSTGSSDIGSR</sequence>
<feature type="region of interest" description="Disordered" evidence="3">
    <location>
        <begin position="1"/>
        <end position="104"/>
    </location>
</feature>
<keyword evidence="6" id="KW-0371">Homeobox</keyword>
<comment type="caution">
    <text evidence="6">The sequence shown here is derived from an EMBL/GenBank/DDBJ whole genome shotgun (WGS) entry which is preliminary data.</text>
</comment>
<evidence type="ECO:0000313" key="6">
    <source>
        <dbReference type="EMBL" id="PWA95990.1"/>
    </source>
</evidence>
<organism evidence="6 7">
    <name type="scientific">Artemisia annua</name>
    <name type="common">Sweet wormwood</name>
    <dbReference type="NCBI Taxonomy" id="35608"/>
    <lineage>
        <taxon>Eukaryota</taxon>
        <taxon>Viridiplantae</taxon>
        <taxon>Streptophyta</taxon>
        <taxon>Embryophyta</taxon>
        <taxon>Tracheophyta</taxon>
        <taxon>Spermatophyta</taxon>
        <taxon>Magnoliopsida</taxon>
        <taxon>eudicotyledons</taxon>
        <taxon>Gunneridae</taxon>
        <taxon>Pentapetalae</taxon>
        <taxon>asterids</taxon>
        <taxon>campanulids</taxon>
        <taxon>Asterales</taxon>
        <taxon>Asteraceae</taxon>
        <taxon>Asteroideae</taxon>
        <taxon>Anthemideae</taxon>
        <taxon>Artemisiinae</taxon>
        <taxon>Artemisia</taxon>
    </lineage>
</organism>
<dbReference type="GO" id="GO:0003677">
    <property type="term" value="F:DNA binding"/>
    <property type="evidence" value="ECO:0007669"/>
    <property type="project" value="UniProtKB-KW"/>
</dbReference>
<dbReference type="Gene3D" id="1.20.58.1880">
    <property type="match status" value="1"/>
</dbReference>